<evidence type="ECO:0000256" key="1">
    <source>
        <dbReference type="SAM" id="Phobius"/>
    </source>
</evidence>
<feature type="transmembrane region" description="Helical" evidence="1">
    <location>
        <begin position="58"/>
        <end position="79"/>
    </location>
</feature>
<organism evidence="2 3">
    <name type="scientific">Ruthenibacterium intestinale</name>
    <dbReference type="NCBI Taxonomy" id="3133163"/>
    <lineage>
        <taxon>Bacteria</taxon>
        <taxon>Bacillati</taxon>
        <taxon>Bacillota</taxon>
        <taxon>Clostridia</taxon>
        <taxon>Eubacteriales</taxon>
        <taxon>Oscillospiraceae</taxon>
        <taxon>Ruthenibacterium</taxon>
    </lineage>
</organism>
<reference evidence="2 3" key="1">
    <citation type="submission" date="2024-03" db="EMBL/GenBank/DDBJ databases">
        <title>Human intestinal bacterial collection.</title>
        <authorList>
            <person name="Pauvert C."/>
            <person name="Hitch T.C.A."/>
            <person name="Clavel T."/>
        </authorList>
    </citation>
    <scope>NUCLEOTIDE SEQUENCE [LARGE SCALE GENOMIC DNA]</scope>
    <source>
        <strain evidence="2 3">CLA-JM-H11</strain>
    </source>
</reference>
<evidence type="ECO:0000313" key="2">
    <source>
        <dbReference type="EMBL" id="MEQ2521818.1"/>
    </source>
</evidence>
<dbReference type="EMBL" id="JBBMFA010000116">
    <property type="protein sequence ID" value="MEQ2521818.1"/>
    <property type="molecule type" value="Genomic_DNA"/>
</dbReference>
<protein>
    <recommendedName>
        <fullName evidence="4">Holin</fullName>
    </recommendedName>
</protein>
<evidence type="ECO:0008006" key="4">
    <source>
        <dbReference type="Google" id="ProtNLM"/>
    </source>
</evidence>
<dbReference type="RefSeq" id="WP_349217293.1">
    <property type="nucleotide sequence ID" value="NZ_JBBMFA010000116.1"/>
</dbReference>
<keyword evidence="3" id="KW-1185">Reference proteome</keyword>
<keyword evidence="1" id="KW-0472">Membrane</keyword>
<gene>
    <name evidence="2" type="ORF">WMO24_15480</name>
</gene>
<proteinExistence type="predicted"/>
<accession>A0ABV1GJW9</accession>
<keyword evidence="1" id="KW-1133">Transmembrane helix</keyword>
<comment type="caution">
    <text evidence="2">The sequence shown here is derived from an EMBL/GenBank/DDBJ whole genome shotgun (WGS) entry which is preliminary data.</text>
</comment>
<feature type="transmembrane region" description="Helical" evidence="1">
    <location>
        <begin position="32"/>
        <end position="51"/>
    </location>
</feature>
<dbReference type="Proteomes" id="UP001477672">
    <property type="component" value="Unassembled WGS sequence"/>
</dbReference>
<keyword evidence="1" id="KW-0812">Transmembrane</keyword>
<sequence length="102" mass="10782">MSTIVLVLIIAITVEALIEYAKTVAKTVLEKQYKVGITQGVAIIVSVLLCFAVGVDFYAALGVTFAAPWIGILLTGIFASRGANFVSDLFKKLQSLSTSAAQ</sequence>
<evidence type="ECO:0000313" key="3">
    <source>
        <dbReference type="Proteomes" id="UP001477672"/>
    </source>
</evidence>
<name>A0ABV1GJW9_9FIRM</name>